<dbReference type="InterPro" id="IPR002347">
    <property type="entry name" value="SDR_fam"/>
</dbReference>
<dbReference type="Proteomes" id="UP001652625">
    <property type="component" value="Chromosome 12"/>
</dbReference>
<evidence type="ECO:0000256" key="3">
    <source>
        <dbReference type="ARBA" id="ARBA00022857"/>
    </source>
</evidence>
<name>A0ABM4CZU1_HYDVU</name>
<dbReference type="SUPFAM" id="SSF51735">
    <property type="entry name" value="NAD(P)-binding Rossmann-fold domains"/>
    <property type="match status" value="1"/>
</dbReference>
<dbReference type="InterPro" id="IPR036291">
    <property type="entry name" value="NAD(P)-bd_dom_sf"/>
</dbReference>
<dbReference type="RefSeq" id="XP_065667490.1">
    <property type="nucleotide sequence ID" value="XM_065811418.1"/>
</dbReference>
<keyword evidence="3" id="KW-0521">NADP</keyword>
<dbReference type="InterPro" id="IPR051721">
    <property type="entry name" value="Biopterin_syn/organic_redct"/>
</dbReference>
<evidence type="ECO:0000256" key="1">
    <source>
        <dbReference type="ARBA" id="ARBA00004496"/>
    </source>
</evidence>
<protein>
    <submittedName>
        <fullName evidence="6">Sepiapterin reductase</fullName>
    </submittedName>
</protein>
<keyword evidence="4" id="KW-0560">Oxidoreductase</keyword>
<dbReference type="Gene3D" id="3.40.50.720">
    <property type="entry name" value="NAD(P)-binding Rossmann-like Domain"/>
    <property type="match status" value="1"/>
</dbReference>
<proteinExistence type="predicted"/>
<evidence type="ECO:0000313" key="6">
    <source>
        <dbReference type="RefSeq" id="XP_065667490.1"/>
    </source>
</evidence>
<accession>A0ABM4CZU1</accession>
<keyword evidence="2" id="KW-0963">Cytoplasm</keyword>
<dbReference type="PANTHER" id="PTHR44085">
    <property type="entry name" value="SEPIAPTERIN REDUCTASE"/>
    <property type="match status" value="1"/>
</dbReference>
<gene>
    <name evidence="6" type="primary">LOC100198898</name>
</gene>
<dbReference type="PRINTS" id="PR00081">
    <property type="entry name" value="GDHRDH"/>
</dbReference>
<dbReference type="PANTHER" id="PTHR44085:SF2">
    <property type="entry name" value="SEPIAPTERIN REDUCTASE"/>
    <property type="match status" value="1"/>
</dbReference>
<sequence length="260" mass="29132">MSVGKNLFIVTGASRGFGQAIGEVLSDTILKKSADDSKVILLARNYEGLKHTETIIRKNIGLNITIDNLCCDLSKPEEVEAIIPKMLVSPVISFDNIYFFNNAGCIGDVSKTLIDYNSYSEIQNYFNTNVVSAILIISKVCNYYYNTKKYVIQISSLAAIKPLRYSGLYCCVKASMDMFMKSLNFDIPCIRTLNYAPGPMDTDMAKELLCNSGDNETKKMFESLYSDKKIIDPLDSAKKLITLLEQDKFLSGSHIDFYEI</sequence>
<evidence type="ECO:0000256" key="2">
    <source>
        <dbReference type="ARBA" id="ARBA00022490"/>
    </source>
</evidence>
<comment type="subcellular location">
    <subcellularLocation>
        <location evidence="1">Cytoplasm</location>
    </subcellularLocation>
</comment>
<dbReference type="Pfam" id="PF00106">
    <property type="entry name" value="adh_short"/>
    <property type="match status" value="1"/>
</dbReference>
<dbReference type="GeneID" id="100198898"/>
<reference evidence="6" key="1">
    <citation type="submission" date="2025-08" db="UniProtKB">
        <authorList>
            <consortium name="RefSeq"/>
        </authorList>
    </citation>
    <scope>IDENTIFICATION</scope>
</reference>
<evidence type="ECO:0000256" key="4">
    <source>
        <dbReference type="ARBA" id="ARBA00023002"/>
    </source>
</evidence>
<keyword evidence="5" id="KW-1185">Reference proteome</keyword>
<evidence type="ECO:0000313" key="5">
    <source>
        <dbReference type="Proteomes" id="UP001652625"/>
    </source>
</evidence>
<organism evidence="5 6">
    <name type="scientific">Hydra vulgaris</name>
    <name type="common">Hydra</name>
    <name type="synonym">Hydra attenuata</name>
    <dbReference type="NCBI Taxonomy" id="6087"/>
    <lineage>
        <taxon>Eukaryota</taxon>
        <taxon>Metazoa</taxon>
        <taxon>Cnidaria</taxon>
        <taxon>Hydrozoa</taxon>
        <taxon>Hydroidolina</taxon>
        <taxon>Anthoathecata</taxon>
        <taxon>Aplanulata</taxon>
        <taxon>Hydridae</taxon>
        <taxon>Hydra</taxon>
    </lineage>
</organism>